<comment type="function">
    <text evidence="12 13">Catalyzes two activities which are involved in the cyclic version of arginine biosynthesis: the synthesis of N-acetylglutamate from glutamate and acetyl-CoA as the acetyl donor, and of ornithine by transacetylation between N(2)-acetylornithine and glutamate.</text>
</comment>
<feature type="binding site" evidence="13">
    <location>
        <position position="281"/>
    </location>
    <ligand>
        <name>substrate</name>
    </ligand>
</feature>
<evidence type="ECO:0000256" key="3">
    <source>
        <dbReference type="ARBA" id="ARBA00011475"/>
    </source>
</evidence>
<evidence type="ECO:0000256" key="13">
    <source>
        <dbReference type="HAMAP-Rule" id="MF_01106"/>
    </source>
</evidence>
<reference evidence="14 15" key="2">
    <citation type="journal article" date="2016" name="Genome Announc.">
        <title>Draft Genome Sequence of Oceanobacillus picturae Heshi-B3, Isolated from Fermented Rice Bran in a Traditional Japanese Seafood Dish.</title>
        <authorList>
            <person name="Akuzawa S."/>
            <person name="Nagaoka J."/>
            <person name="Kanekatsu M."/>
            <person name="Kanesaki Y."/>
            <person name="Suzuki T."/>
        </authorList>
    </citation>
    <scope>NUCLEOTIDE SEQUENCE [LARGE SCALE GENOMIC DNA]</scope>
    <source>
        <strain evidence="14 15">Heshi-B3</strain>
    </source>
</reference>
<feature type="site" description="Cleavage; by autolysis" evidence="13">
    <location>
        <begin position="194"/>
        <end position="195"/>
    </location>
</feature>
<dbReference type="Gene3D" id="3.60.70.12">
    <property type="entry name" value="L-amino peptidase D-ALA esterase/amidase"/>
    <property type="match status" value="1"/>
</dbReference>
<dbReference type="Proteomes" id="UP000052946">
    <property type="component" value="Unassembled WGS sequence"/>
</dbReference>
<dbReference type="NCBIfam" id="NF003802">
    <property type="entry name" value="PRK05388.1"/>
    <property type="match status" value="1"/>
</dbReference>
<gene>
    <name evidence="13" type="primary">argJ</name>
    <name evidence="14" type="ORF">OPHB3_2953</name>
</gene>
<dbReference type="FunFam" id="3.60.70.12:FF:000001">
    <property type="entry name" value="Arginine biosynthesis bifunctional protein ArgJ, chloroplastic"/>
    <property type="match status" value="1"/>
</dbReference>
<dbReference type="PANTHER" id="PTHR23100">
    <property type="entry name" value="ARGININE BIOSYNTHESIS BIFUNCTIONAL PROTEIN ARGJ"/>
    <property type="match status" value="1"/>
</dbReference>
<evidence type="ECO:0000256" key="12">
    <source>
        <dbReference type="ARBA" id="ARBA00054976"/>
    </source>
</evidence>
<evidence type="ECO:0000313" key="15">
    <source>
        <dbReference type="Proteomes" id="UP000052946"/>
    </source>
</evidence>
<dbReference type="GO" id="GO:0006592">
    <property type="term" value="P:ornithine biosynthetic process"/>
    <property type="evidence" value="ECO:0007669"/>
    <property type="project" value="TreeGrafter"/>
</dbReference>
<dbReference type="GO" id="GO:0004042">
    <property type="term" value="F:L-glutamate N-acetyltransferase activity"/>
    <property type="evidence" value="ECO:0007669"/>
    <property type="project" value="UniProtKB-UniRule"/>
</dbReference>
<dbReference type="HAMAP" id="MF_01106">
    <property type="entry name" value="ArgJ"/>
    <property type="match status" value="1"/>
</dbReference>
<dbReference type="GO" id="GO:0004358">
    <property type="term" value="F:L-glutamate N-acetyltransferase activity, acting on acetyl-L-ornithine as donor"/>
    <property type="evidence" value="ECO:0007669"/>
    <property type="project" value="UniProtKB-UniRule"/>
</dbReference>
<protein>
    <recommendedName>
        <fullName evidence="13">Arginine biosynthesis bifunctional protein ArgJ</fullName>
    </recommendedName>
    <domain>
        <recommendedName>
            <fullName evidence="13">Glutamate N-acetyltransferase</fullName>
            <ecNumber evidence="13">2.3.1.35</ecNumber>
        </recommendedName>
        <alternativeName>
            <fullName evidence="13">Ornithine acetyltransferase</fullName>
            <shortName evidence="13">OATase</shortName>
        </alternativeName>
        <alternativeName>
            <fullName evidence="13">Ornithine transacetylase</fullName>
        </alternativeName>
    </domain>
    <domain>
        <recommendedName>
            <fullName evidence="13">Amino-acid acetyltransferase</fullName>
            <ecNumber evidence="13">2.3.1.1</ecNumber>
        </recommendedName>
        <alternativeName>
            <fullName evidence="13">N-acetylglutamate synthase</fullName>
            <shortName evidence="13">AGSase</shortName>
        </alternativeName>
    </domain>
    <component>
        <recommendedName>
            <fullName evidence="13">Arginine biosynthesis bifunctional protein ArgJ alpha chain</fullName>
        </recommendedName>
    </component>
    <component>
        <recommendedName>
            <fullName evidence="13">Arginine biosynthesis bifunctional protein ArgJ beta chain</fullName>
        </recommendedName>
    </component>
</protein>
<feature type="chain" id="PRO_5023249958" description="Arginine biosynthesis bifunctional protein ArgJ alpha chain" evidence="13">
    <location>
        <begin position="1"/>
        <end position="194"/>
    </location>
</feature>
<evidence type="ECO:0000256" key="7">
    <source>
        <dbReference type="ARBA" id="ARBA00022813"/>
    </source>
</evidence>
<evidence type="ECO:0000256" key="8">
    <source>
        <dbReference type="ARBA" id="ARBA00023268"/>
    </source>
</evidence>
<dbReference type="OrthoDB" id="9804242at2"/>
<evidence type="ECO:0000256" key="10">
    <source>
        <dbReference type="ARBA" id="ARBA00048372"/>
    </source>
</evidence>
<dbReference type="PANTHER" id="PTHR23100:SF0">
    <property type="entry name" value="ARGININE BIOSYNTHESIS BIFUNCTIONAL PROTEIN ARGJ, MITOCHONDRIAL"/>
    <property type="match status" value="1"/>
</dbReference>
<dbReference type="GO" id="GO:0006526">
    <property type="term" value="P:L-arginine biosynthetic process"/>
    <property type="evidence" value="ECO:0007669"/>
    <property type="project" value="UniProtKB-UniRule"/>
</dbReference>
<dbReference type="EC" id="2.3.1.1" evidence="13"/>
<organism evidence="14 15">
    <name type="scientific">Oceanobacillus picturae</name>
    <dbReference type="NCBI Taxonomy" id="171693"/>
    <lineage>
        <taxon>Bacteria</taxon>
        <taxon>Bacillati</taxon>
        <taxon>Bacillota</taxon>
        <taxon>Bacilli</taxon>
        <taxon>Bacillales</taxon>
        <taxon>Bacillaceae</taxon>
        <taxon>Oceanobacillus</taxon>
    </lineage>
</organism>
<dbReference type="FunFam" id="3.10.20.340:FF:000001">
    <property type="entry name" value="Arginine biosynthesis bifunctional protein ArgJ, chloroplastic"/>
    <property type="match status" value="1"/>
</dbReference>
<feature type="binding site" evidence="13">
    <location>
        <position position="195"/>
    </location>
    <ligand>
        <name>substrate</name>
    </ligand>
</feature>
<reference evidence="15" key="1">
    <citation type="submission" date="2015-07" db="EMBL/GenBank/DDBJ databases">
        <title>Draft Genome Sequence of Oceanobacillus picturae Heshi-B3 that Was Isolated from Fermented Rice Bran with Aging Salted Mackerel, Which Was Named Heshiko as Traditional Fermented Seafood in Japan.</title>
        <authorList>
            <person name="Akuzawa S."/>
            <person name="Nakagawa J."/>
            <person name="Kanekatsu T."/>
            <person name="Kanesaki Y."/>
            <person name="Suzuki T."/>
        </authorList>
    </citation>
    <scope>NUCLEOTIDE SEQUENCE [LARGE SCALE GENOMIC DNA]</scope>
    <source>
        <strain evidence="15">Heshi-B3</strain>
    </source>
</reference>
<dbReference type="Gene3D" id="3.30.2330.10">
    <property type="entry name" value="arginine biosynthesis bifunctional protein suprefamily"/>
    <property type="match status" value="1"/>
</dbReference>
<evidence type="ECO:0000256" key="2">
    <source>
        <dbReference type="ARBA" id="ARBA00006774"/>
    </source>
</evidence>
<comment type="caution">
    <text evidence="14">The sequence shown here is derived from an EMBL/GenBank/DDBJ whole genome shotgun (WGS) entry which is preliminary data.</text>
</comment>
<keyword evidence="5 13" id="KW-0028">Amino-acid biosynthesis</keyword>
<dbReference type="Pfam" id="PF01960">
    <property type="entry name" value="ArgJ"/>
    <property type="match status" value="1"/>
</dbReference>
<dbReference type="CDD" id="cd02152">
    <property type="entry name" value="OAT"/>
    <property type="match status" value="1"/>
</dbReference>
<feature type="binding site" evidence="13">
    <location>
        <position position="403"/>
    </location>
    <ligand>
        <name>substrate</name>
    </ligand>
</feature>
<feature type="active site" description="Nucleophile" evidence="13">
    <location>
        <position position="195"/>
    </location>
</feature>
<feature type="site" description="Involved in the stabilization of negative charge on the oxyanion by the formation of the oxyanion hole" evidence="13">
    <location>
        <position position="123"/>
    </location>
</feature>
<evidence type="ECO:0000256" key="5">
    <source>
        <dbReference type="ARBA" id="ARBA00022605"/>
    </source>
</evidence>
<evidence type="ECO:0000313" key="14">
    <source>
        <dbReference type="EMBL" id="GAQ18994.1"/>
    </source>
</evidence>
<dbReference type="InterPro" id="IPR002813">
    <property type="entry name" value="Arg_biosynth_ArgJ"/>
</dbReference>
<dbReference type="InterPro" id="IPR042195">
    <property type="entry name" value="ArgJ_beta_C"/>
</dbReference>
<evidence type="ECO:0000256" key="4">
    <source>
        <dbReference type="ARBA" id="ARBA00022571"/>
    </source>
</evidence>
<keyword evidence="4 13" id="KW-0055">Arginine biosynthesis</keyword>
<feature type="site" description="Involved in the stabilization of negative charge on the oxyanion by the formation of the oxyanion hole" evidence="13">
    <location>
        <position position="122"/>
    </location>
</feature>
<keyword evidence="6 13" id="KW-0808">Transferase</keyword>
<dbReference type="FunFam" id="3.30.2330.10:FF:000001">
    <property type="entry name" value="Arginine biosynthesis bifunctional protein ArgJ, mitochondrial"/>
    <property type="match status" value="1"/>
</dbReference>
<feature type="chain" id="PRO_5023249959" description="Arginine biosynthesis bifunctional protein ArgJ beta chain" evidence="13">
    <location>
        <begin position="195"/>
        <end position="408"/>
    </location>
</feature>
<evidence type="ECO:0000256" key="11">
    <source>
        <dbReference type="ARBA" id="ARBA00049439"/>
    </source>
</evidence>
<dbReference type="GO" id="GO:0005737">
    <property type="term" value="C:cytoplasm"/>
    <property type="evidence" value="ECO:0007669"/>
    <property type="project" value="UniProtKB-SubCell"/>
</dbReference>
<dbReference type="UniPathway" id="UPA00068">
    <property type="reaction ID" value="UER00106"/>
</dbReference>
<dbReference type="EC" id="2.3.1.35" evidence="13"/>
<dbReference type="NCBIfam" id="TIGR00120">
    <property type="entry name" value="ArgJ"/>
    <property type="match status" value="1"/>
</dbReference>
<comment type="pathway">
    <text evidence="13">Amino-acid biosynthesis; L-arginine biosynthesis; N(2)-acetyl-L-ornithine from L-glutamate: step 1/4.</text>
</comment>
<evidence type="ECO:0000256" key="1">
    <source>
        <dbReference type="ARBA" id="ARBA00004496"/>
    </source>
</evidence>
<dbReference type="AlphaFoldDB" id="A0A0U9H8M3"/>
<dbReference type="InterPro" id="IPR016117">
    <property type="entry name" value="ArgJ-like_dom_sf"/>
</dbReference>
<dbReference type="Gene3D" id="3.10.20.340">
    <property type="entry name" value="ArgJ beta chain, C-terminal domain"/>
    <property type="match status" value="1"/>
</dbReference>
<comment type="subunit">
    <text evidence="3 13">Heterotetramer of two alpha and two beta chains.</text>
</comment>
<dbReference type="SUPFAM" id="SSF56266">
    <property type="entry name" value="DmpA/ArgJ-like"/>
    <property type="match status" value="1"/>
</dbReference>
<keyword evidence="9 13" id="KW-0012">Acyltransferase</keyword>
<feature type="binding site" evidence="13">
    <location>
        <position position="408"/>
    </location>
    <ligand>
        <name>substrate</name>
    </ligand>
</feature>
<accession>A0A0U9H8M3</accession>
<feature type="binding site" evidence="13">
    <location>
        <position position="184"/>
    </location>
    <ligand>
        <name>substrate</name>
    </ligand>
</feature>
<feature type="binding site" evidence="13">
    <location>
        <position position="158"/>
    </location>
    <ligand>
        <name>substrate</name>
    </ligand>
</feature>
<keyword evidence="8 13" id="KW-0511">Multifunctional enzyme</keyword>
<comment type="catalytic activity">
    <reaction evidence="11 13">
        <text>N(2)-acetyl-L-ornithine + L-glutamate = N-acetyl-L-glutamate + L-ornithine</text>
        <dbReference type="Rhea" id="RHEA:15349"/>
        <dbReference type="ChEBI" id="CHEBI:29985"/>
        <dbReference type="ChEBI" id="CHEBI:44337"/>
        <dbReference type="ChEBI" id="CHEBI:46911"/>
        <dbReference type="ChEBI" id="CHEBI:57805"/>
        <dbReference type="EC" id="2.3.1.35"/>
    </reaction>
</comment>
<keyword evidence="7 13" id="KW-0068">Autocatalytic cleavage</keyword>
<name>A0A0U9H8M3_9BACI</name>
<evidence type="ECO:0000256" key="6">
    <source>
        <dbReference type="ARBA" id="ARBA00022679"/>
    </source>
</evidence>
<comment type="catalytic activity">
    <reaction evidence="10 13">
        <text>L-glutamate + acetyl-CoA = N-acetyl-L-glutamate + CoA + H(+)</text>
        <dbReference type="Rhea" id="RHEA:24292"/>
        <dbReference type="ChEBI" id="CHEBI:15378"/>
        <dbReference type="ChEBI" id="CHEBI:29985"/>
        <dbReference type="ChEBI" id="CHEBI:44337"/>
        <dbReference type="ChEBI" id="CHEBI:57287"/>
        <dbReference type="ChEBI" id="CHEBI:57288"/>
        <dbReference type="EC" id="2.3.1.1"/>
    </reaction>
</comment>
<evidence type="ECO:0000256" key="9">
    <source>
        <dbReference type="ARBA" id="ARBA00023315"/>
    </source>
</evidence>
<comment type="subcellular location">
    <subcellularLocation>
        <location evidence="1 13">Cytoplasm</location>
    </subcellularLocation>
</comment>
<dbReference type="EMBL" id="BBXV01000036">
    <property type="protein sequence ID" value="GAQ18994.1"/>
    <property type="molecule type" value="Genomic_DNA"/>
</dbReference>
<comment type="similarity">
    <text evidence="2 13">Belongs to the ArgJ family.</text>
</comment>
<keyword evidence="13" id="KW-0963">Cytoplasm</keyword>
<proteinExistence type="inferred from homology"/>
<dbReference type="RefSeq" id="WP_058950772.1">
    <property type="nucleotide sequence ID" value="NZ_BBXV01000036.1"/>
</dbReference>
<comment type="pathway">
    <text evidence="13">Amino-acid biosynthesis; L-arginine biosynthesis; L-ornithine and N-acetyl-L-glutamate from L-glutamate and N(2)-acetyl-L-ornithine (cyclic): step 1/1.</text>
</comment>
<sequence length="408" mass="43675">MVTIQSEAIKVLKEGHVTTPKGFTAGGLHCGIRKKRRDFGWIHSVTPAVAAGVYTMNVFQAAPLKVTRRAINETSHLQAIIVNSGIANACTGKQGDLDAEEMQKNAAAKLNIPANHVAIASTGLIGSPLPMEKINKAIHGITVDKEANPQHFEDAILTTDTVTKHVAVQLGVDGKTITIGGAAKGSGMIHPNMATMLGFITTDAAIEAESLQLALKQTTDKTFNMITVDGDCSTNDMVLVMANGQQENHPLNQSHPQWSLFVDALKMVSEELAKMIARDGEGASKLIEVKVTGAPTQDVASHVAKAVISSNLVKTAVYGADPNWGRIICAVGYSEQPVNPDKVCIEIGEIPVVKEGIPVAFDELDGKQYLQQDTITLHVNLQDGPYKATAWGCDLTYDYVKINASYRT</sequence>